<dbReference type="EMBL" id="CADCTI010000124">
    <property type="protein sequence ID" value="CAA9238256.1"/>
    <property type="molecule type" value="Genomic_DNA"/>
</dbReference>
<dbReference type="InterPro" id="IPR032710">
    <property type="entry name" value="NTF2-like_dom_sf"/>
</dbReference>
<dbReference type="Pfam" id="PF07366">
    <property type="entry name" value="SnoaL"/>
    <property type="match status" value="1"/>
</dbReference>
<accession>A0A6J4I0N3</accession>
<gene>
    <name evidence="1" type="ORF">AVDCRST_MAG57-1358</name>
</gene>
<sequence>MSNHQDHVAPQLEDTWRAYLSYCNDRKLDRLSEFVHDTIRFNDEDVALADYAAAIDSNLRVVPDFHWEVADLLTSGDTVAVRLTDTGTPVGEWLGIAPTGRSFRIGEYAWYRFRDGKIAEMWFVLDAPLAATQLAA</sequence>
<dbReference type="PANTHER" id="PTHR38436:SF1">
    <property type="entry name" value="ESTER CYCLASE"/>
    <property type="match status" value="1"/>
</dbReference>
<organism evidence="1">
    <name type="scientific">uncultured Blastococcus sp</name>
    <dbReference type="NCBI Taxonomy" id="217144"/>
    <lineage>
        <taxon>Bacteria</taxon>
        <taxon>Bacillati</taxon>
        <taxon>Actinomycetota</taxon>
        <taxon>Actinomycetes</taxon>
        <taxon>Geodermatophilales</taxon>
        <taxon>Geodermatophilaceae</taxon>
        <taxon>Blastococcus</taxon>
        <taxon>environmental samples</taxon>
    </lineage>
</organism>
<dbReference type="AlphaFoldDB" id="A0A6J4I0N3"/>
<dbReference type="InterPro" id="IPR009959">
    <property type="entry name" value="Cyclase_SnoaL-like"/>
</dbReference>
<dbReference type="Gene3D" id="3.10.450.50">
    <property type="match status" value="1"/>
</dbReference>
<dbReference type="GO" id="GO:0030638">
    <property type="term" value="P:polyketide metabolic process"/>
    <property type="evidence" value="ECO:0007669"/>
    <property type="project" value="InterPro"/>
</dbReference>
<name>A0A6J4I0N3_9ACTN</name>
<dbReference type="PANTHER" id="PTHR38436">
    <property type="entry name" value="POLYKETIDE CYCLASE SNOAL-LIKE DOMAIN"/>
    <property type="match status" value="1"/>
</dbReference>
<evidence type="ECO:0008006" key="2">
    <source>
        <dbReference type="Google" id="ProtNLM"/>
    </source>
</evidence>
<protein>
    <recommendedName>
        <fullName evidence="2">Ester cyclase</fullName>
    </recommendedName>
</protein>
<evidence type="ECO:0000313" key="1">
    <source>
        <dbReference type="EMBL" id="CAA9238256.1"/>
    </source>
</evidence>
<proteinExistence type="predicted"/>
<reference evidence="1" key="1">
    <citation type="submission" date="2020-02" db="EMBL/GenBank/DDBJ databases">
        <authorList>
            <person name="Meier V. D."/>
        </authorList>
    </citation>
    <scope>NUCLEOTIDE SEQUENCE</scope>
    <source>
        <strain evidence="1">AVDCRST_MAG57</strain>
    </source>
</reference>
<dbReference type="SUPFAM" id="SSF54427">
    <property type="entry name" value="NTF2-like"/>
    <property type="match status" value="1"/>
</dbReference>